<dbReference type="EC" id="2.-.-.-" evidence="12"/>
<sequence>MEVWQLVVSGVVVHIILFYSIFDIYFTSPLVHGMTPITVPAQAPASRLVLFVADGLRADKFFEPDENGKSRVPYLRKVIEEEGVWGVSHTRVPTESRPGHVAMIAGFYEDVSAVAKGWKENPVDFDSVFNQSRHTWSWGSPDILPMFSKGASGDHVITNCYPADLEDFAGSDMTRLDTWVFDQVKNFFGTASRKQTLYEALHQDKIIMFMHLLGIDTHGHANKPHSKEYLNNIRVVDKGIKEIVELVNDFYENDGQTVFVLTADHGMTDWGSHGAGHPQETLTPFLAWGPGVRQPVVQENCGKFPDSFCADWHLNSIRRCDMEQADIAPLMAYLIGVALPVNSVGVLPIDVLSAGDPVKAEALFANAKQLLAQFQVKAVKHIQHLIDKGRSQDAILESHDLIRQALQGLRYYQTYDRLFLGTSIVLGFLGWMSYILHLVLAEHTSVGRQAFYLASSTEDTGYSRRSQALMESASLSSFRGSTIRYGILMTVCTTIVLLLYVQSLPLMYYVYCLLPTVLLFKSFQGWSMLGPAIRSMISTSGCPWSLLLSCICCLAGLEIIVQSFYRRELLSLGLLAMSAWPFLSWAGTPSRSRQFAGTFSTTSCGWSLSCLLVAVFPLLPVVGRNSNYELV</sequence>
<organism evidence="14 15">
    <name type="scientific">Elysia marginata</name>
    <dbReference type="NCBI Taxonomy" id="1093978"/>
    <lineage>
        <taxon>Eukaryota</taxon>
        <taxon>Metazoa</taxon>
        <taxon>Spiralia</taxon>
        <taxon>Lophotrochozoa</taxon>
        <taxon>Mollusca</taxon>
        <taxon>Gastropoda</taxon>
        <taxon>Heterobranchia</taxon>
        <taxon>Euthyneura</taxon>
        <taxon>Panpulmonata</taxon>
        <taxon>Sacoglossa</taxon>
        <taxon>Placobranchoidea</taxon>
        <taxon>Plakobranchidae</taxon>
        <taxon>Elysia</taxon>
    </lineage>
</organism>
<evidence type="ECO:0000256" key="7">
    <source>
        <dbReference type="ARBA" id="ARBA00022692"/>
    </source>
</evidence>
<dbReference type="Pfam" id="PF04987">
    <property type="entry name" value="PigN"/>
    <property type="match status" value="1"/>
</dbReference>
<evidence type="ECO:0000256" key="2">
    <source>
        <dbReference type="ARBA" id="ARBA00004687"/>
    </source>
</evidence>
<evidence type="ECO:0000256" key="8">
    <source>
        <dbReference type="ARBA" id="ARBA00022824"/>
    </source>
</evidence>
<protein>
    <recommendedName>
        <fullName evidence="4 12">GPI ethanolamine phosphate transferase 1</fullName>
        <ecNumber evidence="12">2.-.-.-</ecNumber>
    </recommendedName>
</protein>
<evidence type="ECO:0000313" key="15">
    <source>
        <dbReference type="Proteomes" id="UP000762676"/>
    </source>
</evidence>
<reference evidence="14 15" key="1">
    <citation type="journal article" date="2021" name="Elife">
        <title>Chloroplast acquisition without the gene transfer in kleptoplastic sea slugs, Plakobranchus ocellatus.</title>
        <authorList>
            <person name="Maeda T."/>
            <person name="Takahashi S."/>
            <person name="Yoshida T."/>
            <person name="Shimamura S."/>
            <person name="Takaki Y."/>
            <person name="Nagai Y."/>
            <person name="Toyoda A."/>
            <person name="Suzuki Y."/>
            <person name="Arimoto A."/>
            <person name="Ishii H."/>
            <person name="Satoh N."/>
            <person name="Nishiyama T."/>
            <person name="Hasebe M."/>
            <person name="Maruyama T."/>
            <person name="Minagawa J."/>
            <person name="Obokata J."/>
            <person name="Shigenobu S."/>
        </authorList>
    </citation>
    <scope>NUCLEOTIDE SEQUENCE [LARGE SCALE GENOMIC DNA]</scope>
</reference>
<keyword evidence="9 12" id="KW-1133">Transmembrane helix</keyword>
<comment type="function">
    <text evidence="12">Ethanolamine phosphate transferase involved in glycosylphosphatidylinositol-anchor biosynthesis. Transfers ethanolamine phosphate to the first alpha-1,4-linked mannose of the glycosylphosphatidylinositol precursor of GPI-anchor.</text>
</comment>
<evidence type="ECO:0000256" key="10">
    <source>
        <dbReference type="ARBA" id="ARBA00023136"/>
    </source>
</evidence>
<dbReference type="Gene3D" id="3.40.720.10">
    <property type="entry name" value="Alkaline Phosphatase, subunit A"/>
    <property type="match status" value="1"/>
</dbReference>
<feature type="transmembrane region" description="Helical" evidence="12">
    <location>
        <begin position="570"/>
        <end position="588"/>
    </location>
</feature>
<dbReference type="Pfam" id="PF01663">
    <property type="entry name" value="Phosphodiest"/>
    <property type="match status" value="1"/>
</dbReference>
<feature type="transmembrane region" description="Helical" evidence="12">
    <location>
        <begin position="418"/>
        <end position="440"/>
    </location>
</feature>
<keyword evidence="8 12" id="KW-0256">Endoplasmic reticulum</keyword>
<keyword evidence="11" id="KW-0325">Glycoprotein</keyword>
<name>A0AAV4IKB1_9GAST</name>
<dbReference type="InterPro" id="IPR002591">
    <property type="entry name" value="Phosphodiest/P_Trfase"/>
</dbReference>
<accession>A0AAV4IKB1</accession>
<keyword evidence="15" id="KW-1185">Reference proteome</keyword>
<feature type="transmembrane region" description="Helical" evidence="12">
    <location>
        <begin position="544"/>
        <end position="564"/>
    </location>
</feature>
<keyword evidence="5 12" id="KW-0337">GPI-anchor biosynthesis</keyword>
<feature type="domain" description="GPI ethanolamine phosphate transferase 1 C-terminal" evidence="13">
    <location>
        <begin position="407"/>
        <end position="628"/>
    </location>
</feature>
<comment type="caution">
    <text evidence="12">Lacks conserved residue(s) required for the propagation of feature annotation.</text>
</comment>
<proteinExistence type="inferred from homology"/>
<keyword evidence="10 12" id="KW-0472">Membrane</keyword>
<feature type="non-terminal residue" evidence="14">
    <location>
        <position position="631"/>
    </location>
</feature>
<dbReference type="GO" id="GO:0006506">
    <property type="term" value="P:GPI anchor biosynthetic process"/>
    <property type="evidence" value="ECO:0007669"/>
    <property type="project" value="UniProtKB-KW"/>
</dbReference>
<dbReference type="PANTHER" id="PTHR12250:SF0">
    <property type="entry name" value="GPI ETHANOLAMINE PHOSPHATE TRANSFERASE 1"/>
    <property type="match status" value="1"/>
</dbReference>
<evidence type="ECO:0000256" key="9">
    <source>
        <dbReference type="ARBA" id="ARBA00022989"/>
    </source>
</evidence>
<gene>
    <name evidence="14" type="ORF">ElyMa_001294400</name>
</gene>
<dbReference type="AlphaFoldDB" id="A0AAV4IKB1"/>
<comment type="subcellular location">
    <subcellularLocation>
        <location evidence="1 12">Endoplasmic reticulum membrane</location>
        <topology evidence="1 12">Multi-pass membrane protein</topology>
    </subcellularLocation>
</comment>
<feature type="transmembrane region" description="Helical" evidence="12">
    <location>
        <begin position="6"/>
        <end position="26"/>
    </location>
</feature>
<evidence type="ECO:0000313" key="14">
    <source>
        <dbReference type="EMBL" id="GFS09266.1"/>
    </source>
</evidence>
<feature type="transmembrane region" description="Helical" evidence="12">
    <location>
        <begin position="506"/>
        <end position="523"/>
    </location>
</feature>
<dbReference type="PANTHER" id="PTHR12250">
    <property type="entry name" value="PHOSPHATIDYLINOSITOL GLYCAN, CLASS N"/>
    <property type="match status" value="1"/>
</dbReference>
<dbReference type="InterPro" id="IPR017850">
    <property type="entry name" value="Alkaline_phosphatase_core_sf"/>
</dbReference>
<dbReference type="GO" id="GO:0005789">
    <property type="term" value="C:endoplasmic reticulum membrane"/>
    <property type="evidence" value="ECO:0007669"/>
    <property type="project" value="UniProtKB-SubCell"/>
</dbReference>
<comment type="pathway">
    <text evidence="2 12">Glycolipid biosynthesis; glycosylphosphatidylinositol-anchor biosynthesis.</text>
</comment>
<evidence type="ECO:0000256" key="5">
    <source>
        <dbReference type="ARBA" id="ARBA00022502"/>
    </source>
</evidence>
<evidence type="ECO:0000259" key="13">
    <source>
        <dbReference type="Pfam" id="PF04987"/>
    </source>
</evidence>
<comment type="similarity">
    <text evidence="3 12">Belongs to the PIGG/PIGN/PIGO family. PIGN subfamily.</text>
</comment>
<evidence type="ECO:0000256" key="11">
    <source>
        <dbReference type="ARBA" id="ARBA00023180"/>
    </source>
</evidence>
<dbReference type="CDD" id="cd16020">
    <property type="entry name" value="GPI_EPT_1"/>
    <property type="match status" value="1"/>
</dbReference>
<dbReference type="SUPFAM" id="SSF53649">
    <property type="entry name" value="Alkaline phosphatase-like"/>
    <property type="match status" value="1"/>
</dbReference>
<dbReference type="GO" id="GO:0051377">
    <property type="term" value="F:mannose-ethanolamine phosphotransferase activity"/>
    <property type="evidence" value="ECO:0007669"/>
    <property type="project" value="UniProtKB-UniRule"/>
</dbReference>
<comment type="caution">
    <text evidence="14">The sequence shown here is derived from an EMBL/GenBank/DDBJ whole genome shotgun (WGS) entry which is preliminary data.</text>
</comment>
<dbReference type="InterPro" id="IPR007070">
    <property type="entry name" value="GPI_EtnP_transferase_1"/>
</dbReference>
<feature type="transmembrane region" description="Helical" evidence="12">
    <location>
        <begin position="327"/>
        <end position="349"/>
    </location>
</feature>
<dbReference type="InterPro" id="IPR037671">
    <property type="entry name" value="PIGN_N"/>
</dbReference>
<keyword evidence="6 12" id="KW-0808">Transferase</keyword>
<dbReference type="FunFam" id="3.40.720.10:FF:000015">
    <property type="entry name" value="GPI ethanolamine phosphate transferase 1"/>
    <property type="match status" value="1"/>
</dbReference>
<evidence type="ECO:0000256" key="1">
    <source>
        <dbReference type="ARBA" id="ARBA00004477"/>
    </source>
</evidence>
<keyword evidence="7 12" id="KW-0812">Transmembrane</keyword>
<dbReference type="EMBL" id="BMAT01002562">
    <property type="protein sequence ID" value="GFS09266.1"/>
    <property type="molecule type" value="Genomic_DNA"/>
</dbReference>
<evidence type="ECO:0000256" key="3">
    <source>
        <dbReference type="ARBA" id="ARBA00008400"/>
    </source>
</evidence>
<feature type="transmembrane region" description="Helical" evidence="12">
    <location>
        <begin position="595"/>
        <end position="619"/>
    </location>
</feature>
<dbReference type="InterPro" id="IPR017852">
    <property type="entry name" value="GPI_EtnP_transferase_1_C"/>
</dbReference>
<evidence type="ECO:0000256" key="6">
    <source>
        <dbReference type="ARBA" id="ARBA00022679"/>
    </source>
</evidence>
<evidence type="ECO:0000256" key="4">
    <source>
        <dbReference type="ARBA" id="ARBA00020831"/>
    </source>
</evidence>
<evidence type="ECO:0000256" key="12">
    <source>
        <dbReference type="RuleBase" id="RU367138"/>
    </source>
</evidence>
<dbReference type="Proteomes" id="UP000762676">
    <property type="component" value="Unassembled WGS sequence"/>
</dbReference>